<comment type="caution">
    <text evidence="2">The sequence shown here is derived from an EMBL/GenBank/DDBJ whole genome shotgun (WGS) entry which is preliminary data.</text>
</comment>
<dbReference type="EMBL" id="BQXU01000036">
    <property type="protein sequence ID" value="GKT50296.1"/>
    <property type="molecule type" value="Genomic_DNA"/>
</dbReference>
<dbReference type="Proteomes" id="UP001055115">
    <property type="component" value="Unassembled WGS sequence"/>
</dbReference>
<proteinExistence type="predicted"/>
<dbReference type="GeneID" id="73331279"/>
<protein>
    <submittedName>
        <fullName evidence="2">Uncharacterized protein</fullName>
    </submittedName>
</protein>
<evidence type="ECO:0000313" key="2">
    <source>
        <dbReference type="EMBL" id="GKT50296.1"/>
    </source>
</evidence>
<reference evidence="2 3" key="1">
    <citation type="submission" date="2022-03" db="EMBL/GenBank/DDBJ databases">
        <title>Genome data of Colletotrichum spp.</title>
        <authorList>
            <person name="Utami Y.D."/>
            <person name="Hiruma K."/>
        </authorList>
    </citation>
    <scope>NUCLEOTIDE SEQUENCE [LARGE SCALE GENOMIC DNA]</scope>
    <source>
        <strain evidence="2 3">MAFF 239500</strain>
    </source>
</reference>
<dbReference type="RefSeq" id="XP_049132646.1">
    <property type="nucleotide sequence ID" value="XM_049276689.1"/>
</dbReference>
<evidence type="ECO:0000313" key="3">
    <source>
        <dbReference type="Proteomes" id="UP001055115"/>
    </source>
</evidence>
<dbReference type="AlphaFoldDB" id="A0AA37UKL9"/>
<evidence type="ECO:0000256" key="1">
    <source>
        <dbReference type="SAM" id="MobiDB-lite"/>
    </source>
</evidence>
<name>A0AA37UKL9_9PEZI</name>
<accession>A0AA37UKL9</accession>
<feature type="region of interest" description="Disordered" evidence="1">
    <location>
        <begin position="1"/>
        <end position="24"/>
    </location>
</feature>
<keyword evidence="3" id="KW-1185">Reference proteome</keyword>
<sequence length="63" mass="7015">MASRVPGTSPAILAAPSGEVDRLDPPKWNPPLAAWFRFLRSRRSAVWGPDHLQNKCLGHPRKT</sequence>
<gene>
    <name evidence="2" type="ORF">ColSpa_10477</name>
</gene>
<organism evidence="2 3">
    <name type="scientific">Colletotrichum spaethianum</name>
    <dbReference type="NCBI Taxonomy" id="700344"/>
    <lineage>
        <taxon>Eukaryota</taxon>
        <taxon>Fungi</taxon>
        <taxon>Dikarya</taxon>
        <taxon>Ascomycota</taxon>
        <taxon>Pezizomycotina</taxon>
        <taxon>Sordariomycetes</taxon>
        <taxon>Hypocreomycetidae</taxon>
        <taxon>Glomerellales</taxon>
        <taxon>Glomerellaceae</taxon>
        <taxon>Colletotrichum</taxon>
        <taxon>Colletotrichum spaethianum species complex</taxon>
    </lineage>
</organism>